<proteinExistence type="predicted"/>
<reference evidence="1" key="1">
    <citation type="submission" date="2014-09" db="EMBL/GenBank/DDBJ databases">
        <authorList>
            <person name="Magalhaes I.L.F."/>
            <person name="Oliveira U."/>
            <person name="Santos F.R."/>
            <person name="Vidigal T.H.D.A."/>
            <person name="Brescovit A.D."/>
            <person name="Santos A.J."/>
        </authorList>
    </citation>
    <scope>NUCLEOTIDE SEQUENCE</scope>
    <source>
        <tissue evidence="1">Shoot tissue taken approximately 20 cm above the soil surface</tissue>
    </source>
</reference>
<dbReference type="AlphaFoldDB" id="A0A0A9HS29"/>
<name>A0A0A9HS29_ARUDO</name>
<sequence>MYQKSKPISKYKSNLRHQCPSTKNLACSVDIQVLRLLED</sequence>
<protein>
    <submittedName>
        <fullName evidence="1">Uncharacterized protein</fullName>
    </submittedName>
</protein>
<organism evidence="1">
    <name type="scientific">Arundo donax</name>
    <name type="common">Giant reed</name>
    <name type="synonym">Donax arundinaceus</name>
    <dbReference type="NCBI Taxonomy" id="35708"/>
    <lineage>
        <taxon>Eukaryota</taxon>
        <taxon>Viridiplantae</taxon>
        <taxon>Streptophyta</taxon>
        <taxon>Embryophyta</taxon>
        <taxon>Tracheophyta</taxon>
        <taxon>Spermatophyta</taxon>
        <taxon>Magnoliopsida</taxon>
        <taxon>Liliopsida</taxon>
        <taxon>Poales</taxon>
        <taxon>Poaceae</taxon>
        <taxon>PACMAD clade</taxon>
        <taxon>Arundinoideae</taxon>
        <taxon>Arundineae</taxon>
        <taxon>Arundo</taxon>
    </lineage>
</organism>
<reference evidence="1" key="2">
    <citation type="journal article" date="2015" name="Data Brief">
        <title>Shoot transcriptome of the giant reed, Arundo donax.</title>
        <authorList>
            <person name="Barrero R.A."/>
            <person name="Guerrero F.D."/>
            <person name="Moolhuijzen P."/>
            <person name="Goolsby J.A."/>
            <person name="Tidwell J."/>
            <person name="Bellgard S.E."/>
            <person name="Bellgard M.I."/>
        </authorList>
    </citation>
    <scope>NUCLEOTIDE SEQUENCE</scope>
    <source>
        <tissue evidence="1">Shoot tissue taken approximately 20 cm above the soil surface</tissue>
    </source>
</reference>
<dbReference type="EMBL" id="GBRH01158359">
    <property type="protein sequence ID" value="JAE39537.1"/>
    <property type="molecule type" value="Transcribed_RNA"/>
</dbReference>
<evidence type="ECO:0000313" key="1">
    <source>
        <dbReference type="EMBL" id="JAE39537.1"/>
    </source>
</evidence>
<accession>A0A0A9HS29</accession>